<proteinExistence type="predicted"/>
<feature type="non-terminal residue" evidence="2">
    <location>
        <position position="1"/>
    </location>
</feature>
<dbReference type="AlphaFoldDB" id="X1QFY9"/>
<comment type="caution">
    <text evidence="2">The sequence shown here is derived from an EMBL/GenBank/DDBJ whole genome shotgun (WGS) entry which is preliminary data.</text>
</comment>
<dbReference type="Pfam" id="PF04015">
    <property type="entry name" value="DUF362"/>
    <property type="match status" value="1"/>
</dbReference>
<gene>
    <name evidence="2" type="ORF">S12H4_06047</name>
</gene>
<dbReference type="EMBL" id="BARW01002076">
    <property type="protein sequence ID" value="GAI67118.1"/>
    <property type="molecule type" value="Genomic_DNA"/>
</dbReference>
<reference evidence="2" key="1">
    <citation type="journal article" date="2014" name="Front. Microbiol.">
        <title>High frequency of phylogenetically diverse reductive dehalogenase-homologous genes in deep subseafloor sedimentary metagenomes.</title>
        <authorList>
            <person name="Kawai M."/>
            <person name="Futagami T."/>
            <person name="Toyoda A."/>
            <person name="Takaki Y."/>
            <person name="Nishi S."/>
            <person name="Hori S."/>
            <person name="Arai W."/>
            <person name="Tsubouchi T."/>
            <person name="Morono Y."/>
            <person name="Uchiyama I."/>
            <person name="Ito T."/>
            <person name="Fujiyama A."/>
            <person name="Inagaki F."/>
            <person name="Takami H."/>
        </authorList>
    </citation>
    <scope>NUCLEOTIDE SEQUENCE</scope>
    <source>
        <strain evidence="2">Expedition CK06-06</strain>
    </source>
</reference>
<dbReference type="InterPro" id="IPR007160">
    <property type="entry name" value="DUF362"/>
</dbReference>
<sequence length="385" mass="43819">AEAKKIFVGSYPFNGLKTDSVAKTLGIQPYIEKLGAEFVFLDDQNKYPLKSVEINGKTIEFPKVILESDRLILLNQVSVDPLFKCTISLLNSYSLVSNQFQKIQKNIRSGKDYLHLDQYKQDLITNILDVFSVKKPNLVINDLFYFLEGAGPFIYKDSNLKATNLIVVGSDAVAVDLITLRLFEIDLLNSDILLEARNRSLGITDIPNIKLIGENLEDTKLTVDFCVNKLEDINFKNTYVKAGRICSGCFKEAYHLLNLMKTHMTKDLKYIIKQSFLIGEKPPKPESLENIILFGDCAIESTENRDFRKIIITNSKNYLETAKKKLKKDSKTQDKTKIKEKVNKKIVELPGCPPNRIDCLNSLISYYALLRGYHCLINQSRTILK</sequence>
<name>X1QFY9_9ZZZZ</name>
<accession>X1QFY9</accession>
<organism evidence="2">
    <name type="scientific">marine sediment metagenome</name>
    <dbReference type="NCBI Taxonomy" id="412755"/>
    <lineage>
        <taxon>unclassified sequences</taxon>
        <taxon>metagenomes</taxon>
        <taxon>ecological metagenomes</taxon>
    </lineage>
</organism>
<feature type="domain" description="DUF362" evidence="1">
    <location>
        <begin position="4"/>
        <end position="180"/>
    </location>
</feature>
<evidence type="ECO:0000259" key="1">
    <source>
        <dbReference type="Pfam" id="PF04015"/>
    </source>
</evidence>
<evidence type="ECO:0000313" key="2">
    <source>
        <dbReference type="EMBL" id="GAI67118.1"/>
    </source>
</evidence>
<protein>
    <recommendedName>
        <fullName evidence="1">DUF362 domain-containing protein</fullName>
    </recommendedName>
</protein>